<feature type="transmembrane region" description="Helical" evidence="8">
    <location>
        <begin position="289"/>
        <end position="308"/>
    </location>
</feature>
<evidence type="ECO:0000256" key="1">
    <source>
        <dbReference type="ARBA" id="ARBA00004651"/>
    </source>
</evidence>
<evidence type="ECO:0000313" key="9">
    <source>
        <dbReference type="EMBL" id="KJA19940.1"/>
    </source>
</evidence>
<feature type="transmembrane region" description="Helical" evidence="8">
    <location>
        <begin position="320"/>
        <end position="345"/>
    </location>
</feature>
<reference evidence="10" key="1">
    <citation type="submission" date="2014-04" db="EMBL/GenBank/DDBJ databases">
        <title>Evolutionary Origins and Diversification of the Mycorrhizal Mutualists.</title>
        <authorList>
            <consortium name="DOE Joint Genome Institute"/>
            <consortium name="Mycorrhizal Genomics Consortium"/>
            <person name="Kohler A."/>
            <person name="Kuo A."/>
            <person name="Nagy L.G."/>
            <person name="Floudas D."/>
            <person name="Copeland A."/>
            <person name="Barry K.W."/>
            <person name="Cichocki N."/>
            <person name="Veneault-Fourrey C."/>
            <person name="LaButti K."/>
            <person name="Lindquist E.A."/>
            <person name="Lipzen A."/>
            <person name="Lundell T."/>
            <person name="Morin E."/>
            <person name="Murat C."/>
            <person name="Riley R."/>
            <person name="Ohm R."/>
            <person name="Sun H."/>
            <person name="Tunlid A."/>
            <person name="Henrissat B."/>
            <person name="Grigoriev I.V."/>
            <person name="Hibbett D.S."/>
            <person name="Martin F."/>
        </authorList>
    </citation>
    <scope>NUCLEOTIDE SEQUENCE [LARGE SCALE GENOMIC DNA]</scope>
    <source>
        <strain evidence="10">FD-334 SS-4</strain>
    </source>
</reference>
<keyword evidence="5 8" id="KW-0812">Transmembrane</keyword>
<dbReference type="OrthoDB" id="1099at2759"/>
<sequence>SGTGGISNLFVAFPYGNGSTPMLVISLVIFFINLSLFILFFVLVAAKYICYPDRWAHLIQNPIVSLYAGTFPMGATTLINIAVSVIHEKYQIGGKAFLYFLWAAWWLDVLIACLCTWVGVHVMFIHQKHSLETMTAMWLLPVVTLIVAASTGGILANSLEKYSPKIALDTLTVSTFLVTVGFTLAFMILTIYLLRLILHGLPAGGTVLSVFLPLGPTGQAGYAILLIGQGLSTLFPAISTASTSTSSEAAGAIINIVCTSIAFVLWSLATMWIIYAVLAIQSTLRKSIITFRISFWGLVFPNAVYANLTISLSKTFDSGAFRIWGAIYAVFCLLLWICICCRSLLELKSFYSIQEDDKENSTPTTNEYK</sequence>
<keyword evidence="4" id="KW-1003">Cell membrane</keyword>
<evidence type="ECO:0000313" key="10">
    <source>
        <dbReference type="Proteomes" id="UP000054270"/>
    </source>
</evidence>
<feature type="transmembrane region" description="Helical" evidence="8">
    <location>
        <begin position="176"/>
        <end position="198"/>
    </location>
</feature>
<organism evidence="9 10">
    <name type="scientific">Hypholoma sublateritium (strain FD-334 SS-4)</name>
    <dbReference type="NCBI Taxonomy" id="945553"/>
    <lineage>
        <taxon>Eukaryota</taxon>
        <taxon>Fungi</taxon>
        <taxon>Dikarya</taxon>
        <taxon>Basidiomycota</taxon>
        <taxon>Agaricomycotina</taxon>
        <taxon>Agaricomycetes</taxon>
        <taxon>Agaricomycetidae</taxon>
        <taxon>Agaricales</taxon>
        <taxon>Agaricineae</taxon>
        <taxon>Strophariaceae</taxon>
        <taxon>Hypholoma</taxon>
    </lineage>
</organism>
<dbReference type="Pfam" id="PF03595">
    <property type="entry name" value="SLAC1"/>
    <property type="match status" value="1"/>
</dbReference>
<evidence type="ECO:0000256" key="3">
    <source>
        <dbReference type="ARBA" id="ARBA00022448"/>
    </source>
</evidence>
<dbReference type="AlphaFoldDB" id="A0A0D2PIU3"/>
<evidence type="ECO:0008006" key="11">
    <source>
        <dbReference type="Google" id="ProtNLM"/>
    </source>
</evidence>
<keyword evidence="10" id="KW-1185">Reference proteome</keyword>
<feature type="transmembrane region" description="Helical" evidence="8">
    <location>
        <begin position="136"/>
        <end position="156"/>
    </location>
</feature>
<dbReference type="InterPro" id="IPR038665">
    <property type="entry name" value="Voltage-dep_anion_channel_sf"/>
</dbReference>
<name>A0A0D2PIU3_HYPSF</name>
<keyword evidence="6 8" id="KW-1133">Transmembrane helix</keyword>
<evidence type="ECO:0000256" key="7">
    <source>
        <dbReference type="ARBA" id="ARBA00023136"/>
    </source>
</evidence>
<evidence type="ECO:0000256" key="5">
    <source>
        <dbReference type="ARBA" id="ARBA00022692"/>
    </source>
</evidence>
<dbReference type="InterPro" id="IPR051629">
    <property type="entry name" value="Sulfite_efflux_TDT"/>
</dbReference>
<dbReference type="PANTHER" id="PTHR31686:SF1">
    <property type="entry name" value="SULFITE EFFLUX PUMP SSU1"/>
    <property type="match status" value="1"/>
</dbReference>
<feature type="transmembrane region" description="Helical" evidence="8">
    <location>
        <begin position="66"/>
        <end position="87"/>
    </location>
</feature>
<dbReference type="GO" id="GO:0000319">
    <property type="term" value="F:sulfite transmembrane transporter activity"/>
    <property type="evidence" value="ECO:0007669"/>
    <property type="project" value="TreeGrafter"/>
</dbReference>
<keyword evidence="7 8" id="KW-0472">Membrane</keyword>
<comment type="similarity">
    <text evidence="2">Belongs to the tellurite-resistance/dicarboxylate transporter (TDT) family.</text>
</comment>
<dbReference type="PANTHER" id="PTHR31686">
    <property type="match status" value="1"/>
</dbReference>
<evidence type="ECO:0000256" key="6">
    <source>
        <dbReference type="ARBA" id="ARBA00022989"/>
    </source>
</evidence>
<protein>
    <recommendedName>
        <fullName evidence="11">C4-dicarboxylate transporter/malic acid transport protein</fullName>
    </recommendedName>
</protein>
<feature type="transmembrane region" description="Helical" evidence="8">
    <location>
        <begin position="252"/>
        <end position="277"/>
    </location>
</feature>
<dbReference type="GO" id="GO:0005886">
    <property type="term" value="C:plasma membrane"/>
    <property type="evidence" value="ECO:0007669"/>
    <property type="project" value="UniProtKB-SubCell"/>
</dbReference>
<evidence type="ECO:0000256" key="8">
    <source>
        <dbReference type="SAM" id="Phobius"/>
    </source>
</evidence>
<keyword evidence="3" id="KW-0813">Transport</keyword>
<feature type="non-terminal residue" evidence="9">
    <location>
        <position position="1"/>
    </location>
</feature>
<feature type="transmembrane region" description="Helical" evidence="8">
    <location>
        <begin position="210"/>
        <end position="232"/>
    </location>
</feature>
<dbReference type="EMBL" id="KN817572">
    <property type="protein sequence ID" value="KJA19940.1"/>
    <property type="molecule type" value="Genomic_DNA"/>
</dbReference>
<evidence type="ECO:0000256" key="2">
    <source>
        <dbReference type="ARBA" id="ARBA00008566"/>
    </source>
</evidence>
<evidence type="ECO:0000256" key="4">
    <source>
        <dbReference type="ARBA" id="ARBA00022475"/>
    </source>
</evidence>
<feature type="transmembrane region" description="Helical" evidence="8">
    <location>
        <begin position="23"/>
        <end position="46"/>
    </location>
</feature>
<proteinExistence type="inferred from homology"/>
<feature type="transmembrane region" description="Helical" evidence="8">
    <location>
        <begin position="99"/>
        <end position="124"/>
    </location>
</feature>
<accession>A0A0D2PIU3</accession>
<dbReference type="Proteomes" id="UP000054270">
    <property type="component" value="Unassembled WGS sequence"/>
</dbReference>
<dbReference type="InterPro" id="IPR004695">
    <property type="entry name" value="SLAC1/Mae1/Ssu1/TehA"/>
</dbReference>
<dbReference type="Gene3D" id="1.50.10.150">
    <property type="entry name" value="Voltage-dependent anion channel"/>
    <property type="match status" value="1"/>
</dbReference>
<comment type="subcellular location">
    <subcellularLocation>
        <location evidence="1">Cell membrane</location>
        <topology evidence="1">Multi-pass membrane protein</topology>
    </subcellularLocation>
</comment>
<gene>
    <name evidence="9" type="ORF">HYPSUDRAFT_143058</name>
</gene>
<dbReference type="OMA" id="YIPHCIM"/>